<dbReference type="Proteomes" id="UP001205566">
    <property type="component" value="Unassembled WGS sequence"/>
</dbReference>
<comment type="caution">
    <text evidence="1">The sequence shown here is derived from an EMBL/GenBank/DDBJ whole genome shotgun (WGS) entry which is preliminary data.</text>
</comment>
<dbReference type="CDD" id="cd24012">
    <property type="entry name" value="ASKHA_NBD_KDGal-kinase"/>
    <property type="match status" value="1"/>
</dbReference>
<accession>A0ABT1P4F2</accession>
<dbReference type="Gene3D" id="3.30.420.300">
    <property type="entry name" value="2-keto-3-deoxy-galactonokinase, substrate binding domain"/>
    <property type="match status" value="1"/>
</dbReference>
<sequence length="299" mass="31945">MSEVLVCDWGTSSFRLMCVDGAGKIVGQVSTNRGVKNVPQPEMEGYLKAQILAMDGDDLPLLLCGMVGSGIGWYEAPYVACPASRRSLGRNLVKVPDTDLTAWCVPGVKCVTDLGTAEVMRGEETQVIGWLTQASEQEQAQSTLCLPGTHSKWVQVEGGEICSFSTAFTGELYALLTEHSVLVQEEQQFSSAAFVAGLAASAQESGLIHQLFNARSRSVLGLQPASASASYLSGLLIGSEVAAVGGKLRRGERIHLICGDSLAVPYGKAMEYFRLPYRHYSGDTFAALGLHAIAREHGL</sequence>
<reference evidence="1" key="1">
    <citation type="thesis" date="2020" institute="Technische Universitat Dresden" country="Dresden, Germany">
        <title>The Agarolytic System of Microbulbifer elongatus PORT2, Isolated from Batu Karas, Pangandaran West Java Indonesia.</title>
        <authorList>
            <person name="Anggraeni S.R."/>
        </authorList>
    </citation>
    <scope>NUCLEOTIDE SEQUENCE</scope>
    <source>
        <strain evidence="1">PORT2</strain>
    </source>
</reference>
<organism evidence="1 2">
    <name type="scientific">Microbulbifer elongatus</name>
    <dbReference type="NCBI Taxonomy" id="86173"/>
    <lineage>
        <taxon>Bacteria</taxon>
        <taxon>Pseudomonadati</taxon>
        <taxon>Pseudomonadota</taxon>
        <taxon>Gammaproteobacteria</taxon>
        <taxon>Cellvibrionales</taxon>
        <taxon>Microbulbiferaceae</taxon>
        <taxon>Microbulbifer</taxon>
    </lineage>
</organism>
<dbReference type="RefSeq" id="WP_255875358.1">
    <property type="nucleotide sequence ID" value="NZ_JACASI010000034.1"/>
</dbReference>
<keyword evidence="2" id="KW-1185">Reference proteome</keyword>
<proteinExistence type="predicted"/>
<dbReference type="InterPro" id="IPR042257">
    <property type="entry name" value="DGOK_C"/>
</dbReference>
<evidence type="ECO:0000313" key="2">
    <source>
        <dbReference type="Proteomes" id="UP001205566"/>
    </source>
</evidence>
<dbReference type="Gene3D" id="3.30.420.310">
    <property type="entry name" value="2-keto-3-deoxy-galactonokinase, C-terminal domain"/>
    <property type="match status" value="1"/>
</dbReference>
<gene>
    <name evidence="1" type="ORF">HXX02_13260</name>
</gene>
<dbReference type="Pfam" id="PF05035">
    <property type="entry name" value="DGOK"/>
    <property type="match status" value="1"/>
</dbReference>
<protein>
    <submittedName>
        <fullName evidence="1">2-dehydro-3-deoxygalactonokinase</fullName>
    </submittedName>
</protein>
<dbReference type="InterPro" id="IPR042258">
    <property type="entry name" value="DGOK_N"/>
</dbReference>
<evidence type="ECO:0000313" key="1">
    <source>
        <dbReference type="EMBL" id="MCQ3830417.1"/>
    </source>
</evidence>
<dbReference type="InterPro" id="IPR007729">
    <property type="entry name" value="DGOK"/>
</dbReference>
<dbReference type="EMBL" id="JACASI010000034">
    <property type="protein sequence ID" value="MCQ3830417.1"/>
    <property type="molecule type" value="Genomic_DNA"/>
</dbReference>
<name>A0ABT1P4F2_9GAMM</name>